<evidence type="ECO:0000256" key="1">
    <source>
        <dbReference type="SAM" id="MobiDB-lite"/>
    </source>
</evidence>
<organism evidence="2 3">
    <name type="scientific">Stylosanthes scabra</name>
    <dbReference type="NCBI Taxonomy" id="79078"/>
    <lineage>
        <taxon>Eukaryota</taxon>
        <taxon>Viridiplantae</taxon>
        <taxon>Streptophyta</taxon>
        <taxon>Embryophyta</taxon>
        <taxon>Tracheophyta</taxon>
        <taxon>Spermatophyta</taxon>
        <taxon>Magnoliopsida</taxon>
        <taxon>eudicotyledons</taxon>
        <taxon>Gunneridae</taxon>
        <taxon>Pentapetalae</taxon>
        <taxon>rosids</taxon>
        <taxon>fabids</taxon>
        <taxon>Fabales</taxon>
        <taxon>Fabaceae</taxon>
        <taxon>Papilionoideae</taxon>
        <taxon>50 kb inversion clade</taxon>
        <taxon>dalbergioids sensu lato</taxon>
        <taxon>Dalbergieae</taxon>
        <taxon>Pterocarpus clade</taxon>
        <taxon>Stylosanthes</taxon>
    </lineage>
</organism>
<reference evidence="2 3" key="1">
    <citation type="journal article" date="2023" name="Plants (Basel)">
        <title>Bridging the Gap: Combining Genomics and Transcriptomics Approaches to Understand Stylosanthes scabra, an Orphan Legume from the Brazilian Caatinga.</title>
        <authorList>
            <person name="Ferreira-Neto J.R.C."/>
            <person name="da Silva M.D."/>
            <person name="Binneck E."/>
            <person name="de Melo N.F."/>
            <person name="da Silva R.H."/>
            <person name="de Melo A.L.T.M."/>
            <person name="Pandolfi V."/>
            <person name="Bustamante F.O."/>
            <person name="Brasileiro-Vidal A.C."/>
            <person name="Benko-Iseppon A.M."/>
        </authorList>
    </citation>
    <scope>NUCLEOTIDE SEQUENCE [LARGE SCALE GENOMIC DNA]</scope>
    <source>
        <tissue evidence="2">Leaves</tissue>
    </source>
</reference>
<dbReference type="Proteomes" id="UP001341840">
    <property type="component" value="Unassembled WGS sequence"/>
</dbReference>
<proteinExistence type="predicted"/>
<evidence type="ECO:0000313" key="3">
    <source>
        <dbReference type="Proteomes" id="UP001341840"/>
    </source>
</evidence>
<feature type="compositionally biased region" description="Basic and acidic residues" evidence="1">
    <location>
        <begin position="81"/>
        <end position="90"/>
    </location>
</feature>
<dbReference type="EMBL" id="JASCZI010090834">
    <property type="protein sequence ID" value="MED6146997.1"/>
    <property type="molecule type" value="Genomic_DNA"/>
</dbReference>
<keyword evidence="3" id="KW-1185">Reference proteome</keyword>
<comment type="caution">
    <text evidence="2">The sequence shown here is derived from an EMBL/GenBank/DDBJ whole genome shotgun (WGS) entry which is preliminary data.</text>
</comment>
<sequence length="174" mass="19878">MPEENDAFKAAIENKKENNLDMELVFRVIGRQGTNWANNPTHNTIPEKKLDNAILNAHATAWHKLIIANVDSKRHQVPKFPGDEFYKEEQQQQQRPPPASEIPSTSVQHPPEPSLQEIMRHLKRQDRLLRKQGCQLQNMQIMIRQAFSETVFIGLEHISSSDDSSDSTVGSAKF</sequence>
<accession>A0ABU6TE39</accession>
<protein>
    <submittedName>
        <fullName evidence="2">Uncharacterized protein</fullName>
    </submittedName>
</protein>
<gene>
    <name evidence="2" type="ORF">PIB30_039955</name>
</gene>
<evidence type="ECO:0000313" key="2">
    <source>
        <dbReference type="EMBL" id="MED6146997.1"/>
    </source>
</evidence>
<name>A0ABU6TE39_9FABA</name>
<feature type="region of interest" description="Disordered" evidence="1">
    <location>
        <begin position="77"/>
        <end position="112"/>
    </location>
</feature>